<feature type="transmembrane region" description="Helical" evidence="1">
    <location>
        <begin position="82"/>
        <end position="101"/>
    </location>
</feature>
<gene>
    <name evidence="2" type="ORF">IM811_004368</name>
</gene>
<proteinExistence type="predicted"/>
<dbReference type="Proteomes" id="UP000616885">
    <property type="component" value="Unassembled WGS sequence"/>
</dbReference>
<accession>A0A8H7N4F3</accession>
<protein>
    <submittedName>
        <fullName evidence="2">Uncharacterized protein</fullName>
    </submittedName>
</protein>
<keyword evidence="1" id="KW-0812">Transmembrane</keyword>
<evidence type="ECO:0000313" key="3">
    <source>
        <dbReference type="Proteomes" id="UP000616885"/>
    </source>
</evidence>
<evidence type="ECO:0000256" key="1">
    <source>
        <dbReference type="SAM" id="Phobius"/>
    </source>
</evidence>
<reference evidence="2" key="1">
    <citation type="submission" date="2020-10" db="EMBL/GenBank/DDBJ databases">
        <title>High-Quality Genome Resource of Clonostachys rosea strain S41 by Oxford Nanopore Long-Read Sequencing.</title>
        <authorList>
            <person name="Wang H."/>
        </authorList>
    </citation>
    <scope>NUCLEOTIDE SEQUENCE</scope>
    <source>
        <strain evidence="2">S41</strain>
    </source>
</reference>
<sequence>MPSLESDDWHVRARAMTSLPNLLTGADVLVGDLACQAVHTSCLVFQAIILGAGAYGFISCSSDLGFSEDHCSSNSSRINLPWSASLMGMVAGAANLVYLSRLSALEKRETDNTSHQKRLQKLYTLLVGMLFNMIFMLVDFIIMHKASSLAEARWTHLYILATVEMIGGALLMATLILHACKLYRVLRQKSQVYEVLNNLEEGFEDEYRDSEP</sequence>
<keyword evidence="1" id="KW-1133">Transmembrane helix</keyword>
<evidence type="ECO:0000313" key="2">
    <source>
        <dbReference type="EMBL" id="KAF9746067.1"/>
    </source>
</evidence>
<feature type="transmembrane region" description="Helical" evidence="1">
    <location>
        <begin position="155"/>
        <end position="180"/>
    </location>
</feature>
<name>A0A8H7N4F3_BIOOC</name>
<dbReference type="AlphaFoldDB" id="A0A8H7N4F3"/>
<organism evidence="2 3">
    <name type="scientific">Bionectria ochroleuca</name>
    <name type="common">Gliocladium roseum</name>
    <dbReference type="NCBI Taxonomy" id="29856"/>
    <lineage>
        <taxon>Eukaryota</taxon>
        <taxon>Fungi</taxon>
        <taxon>Dikarya</taxon>
        <taxon>Ascomycota</taxon>
        <taxon>Pezizomycotina</taxon>
        <taxon>Sordariomycetes</taxon>
        <taxon>Hypocreomycetidae</taxon>
        <taxon>Hypocreales</taxon>
        <taxon>Bionectriaceae</taxon>
        <taxon>Clonostachys</taxon>
    </lineage>
</organism>
<keyword evidence="1" id="KW-0472">Membrane</keyword>
<feature type="transmembrane region" description="Helical" evidence="1">
    <location>
        <begin position="122"/>
        <end position="143"/>
    </location>
</feature>
<dbReference type="EMBL" id="JADCTT010000012">
    <property type="protein sequence ID" value="KAF9746067.1"/>
    <property type="molecule type" value="Genomic_DNA"/>
</dbReference>
<comment type="caution">
    <text evidence="2">The sequence shown here is derived from an EMBL/GenBank/DDBJ whole genome shotgun (WGS) entry which is preliminary data.</text>
</comment>